<evidence type="ECO:0000256" key="17">
    <source>
        <dbReference type="ARBA" id="ARBA00060406"/>
    </source>
</evidence>
<keyword evidence="7" id="KW-0378">Hydrolase</keyword>
<dbReference type="InterPro" id="IPR000832">
    <property type="entry name" value="GPCR_2_secretin-like"/>
</dbReference>
<gene>
    <name evidence="26" type="ORF">E5288_WYG007773</name>
</gene>
<dbReference type="PRINTS" id="PR01280">
    <property type="entry name" value="CRFRECEPTOR1"/>
</dbReference>
<dbReference type="Pfam" id="PF00002">
    <property type="entry name" value="7tm_2"/>
    <property type="match status" value="1"/>
</dbReference>
<dbReference type="InterPro" id="IPR036445">
    <property type="entry name" value="GPCR_2_extracell_dom_sf"/>
</dbReference>
<dbReference type="InterPro" id="IPR017983">
    <property type="entry name" value="GPCR_2_secretin-like_CS"/>
</dbReference>
<keyword evidence="11 22" id="KW-0472">Membrane</keyword>
<dbReference type="SUPFAM" id="SSF81321">
    <property type="entry name" value="Family A G protein-coupled receptor-like"/>
    <property type="match status" value="1"/>
</dbReference>
<evidence type="ECO:0000256" key="14">
    <source>
        <dbReference type="ARBA" id="ARBA00023224"/>
    </source>
</evidence>
<evidence type="ECO:0000256" key="4">
    <source>
        <dbReference type="ARBA" id="ARBA00022670"/>
    </source>
</evidence>
<dbReference type="PROSITE" id="PS00649">
    <property type="entry name" value="G_PROTEIN_RECEP_F2_1"/>
    <property type="match status" value="1"/>
</dbReference>
<evidence type="ECO:0000313" key="26">
    <source>
        <dbReference type="EMBL" id="MXQ87265.1"/>
    </source>
</evidence>
<feature type="transmembrane region" description="Helical" evidence="22">
    <location>
        <begin position="808"/>
        <end position="828"/>
    </location>
</feature>
<dbReference type="GO" id="GO:0033619">
    <property type="term" value="P:membrane protein proteolysis"/>
    <property type="evidence" value="ECO:0007669"/>
    <property type="project" value="TreeGrafter"/>
</dbReference>
<dbReference type="SUPFAM" id="SSF111418">
    <property type="entry name" value="Hormone receptor domain"/>
    <property type="match status" value="1"/>
</dbReference>
<feature type="region of interest" description="Disordered" evidence="21">
    <location>
        <begin position="649"/>
        <end position="680"/>
    </location>
</feature>
<dbReference type="EMBL" id="VBQZ03000036">
    <property type="protein sequence ID" value="MXQ87265.1"/>
    <property type="molecule type" value="Genomic_DNA"/>
</dbReference>
<dbReference type="Pfam" id="PF02225">
    <property type="entry name" value="PA"/>
    <property type="match status" value="1"/>
</dbReference>
<dbReference type="InterPro" id="IPR017981">
    <property type="entry name" value="GPCR_2-like_7TM"/>
</dbReference>
<proteinExistence type="inferred from homology"/>
<evidence type="ECO:0000256" key="19">
    <source>
        <dbReference type="ARBA" id="ARBA00069830"/>
    </source>
</evidence>
<keyword evidence="27" id="KW-1185">Reference proteome</keyword>
<dbReference type="AlphaFoldDB" id="A0A6B0RBJ5"/>
<dbReference type="GO" id="GO:0005765">
    <property type="term" value="C:lysosomal membrane"/>
    <property type="evidence" value="ECO:0007669"/>
    <property type="project" value="TreeGrafter"/>
</dbReference>
<dbReference type="PRINTS" id="PR01279">
    <property type="entry name" value="CRFRECEPTOR"/>
</dbReference>
<evidence type="ECO:0000256" key="15">
    <source>
        <dbReference type="ARBA" id="ARBA00057439"/>
    </source>
</evidence>
<dbReference type="CDD" id="cd15445">
    <property type="entry name" value="7tmB1_CRF-R1"/>
    <property type="match status" value="1"/>
</dbReference>
<keyword evidence="6 23" id="KW-0732">Signal</keyword>
<accession>A0A6B0RBJ5</accession>
<keyword evidence="12" id="KW-0675">Receptor</keyword>
<dbReference type="InterPro" id="IPR001879">
    <property type="entry name" value="GPCR_2_extracellular_dom"/>
</dbReference>
<evidence type="ECO:0000313" key="27">
    <source>
        <dbReference type="Proteomes" id="UP000322234"/>
    </source>
</evidence>
<evidence type="ECO:0000256" key="20">
    <source>
        <dbReference type="ARBA" id="ARBA00081172"/>
    </source>
</evidence>
<dbReference type="PROSITE" id="PS00650">
    <property type="entry name" value="G_PROTEIN_RECEP_F2_2"/>
    <property type="match status" value="1"/>
</dbReference>
<dbReference type="GO" id="GO:0030660">
    <property type="term" value="C:Golgi-associated vesicle membrane"/>
    <property type="evidence" value="ECO:0007669"/>
    <property type="project" value="TreeGrafter"/>
</dbReference>
<feature type="transmembrane region" description="Helical" evidence="22">
    <location>
        <begin position="116"/>
        <end position="142"/>
    </location>
</feature>
<comment type="caution">
    <text evidence="26">The sequence shown here is derived from an EMBL/GenBank/DDBJ whole genome shotgun (WGS) entry which is preliminary data.</text>
</comment>
<keyword evidence="5 22" id="KW-0812">Transmembrane</keyword>
<feature type="transmembrane region" description="Helical" evidence="22">
    <location>
        <begin position="754"/>
        <end position="773"/>
    </location>
</feature>
<feature type="domain" description="G-protein coupled receptors family 2 profile 1" evidence="24">
    <location>
        <begin position="29"/>
        <end position="106"/>
    </location>
</feature>
<name>A0A6B0RBJ5_9CETA</name>
<comment type="subcellular location">
    <subcellularLocation>
        <location evidence="17">Endoplasmic reticulum membrane</location>
        <topology evidence="17">Multi-pass membrane protein</topology>
        <orientation evidence="17">Lumenal side</orientation>
    </subcellularLocation>
</comment>
<keyword evidence="8" id="KW-0256">Endoplasmic reticulum</keyword>
<dbReference type="FunFam" id="3.50.30.30:FF:000035">
    <property type="entry name" value="Signal peptide peptidase like 2C"/>
    <property type="match status" value="1"/>
</dbReference>
<dbReference type="InterPro" id="IPR003051">
    <property type="entry name" value="GPCR_2_CRF_rcpt"/>
</dbReference>
<dbReference type="InterPro" id="IPR006639">
    <property type="entry name" value="Preselin/SPP"/>
</dbReference>
<dbReference type="PROSITE" id="PS50227">
    <property type="entry name" value="G_PROTEIN_RECEP_F2_3"/>
    <property type="match status" value="1"/>
</dbReference>
<feature type="transmembrane region" description="Helical" evidence="22">
    <location>
        <begin position="903"/>
        <end position="926"/>
    </location>
</feature>
<feature type="transmembrane region" description="Helical" evidence="22">
    <location>
        <begin position="260"/>
        <end position="279"/>
    </location>
</feature>
<evidence type="ECO:0000256" key="16">
    <source>
        <dbReference type="ARBA" id="ARBA00057944"/>
    </source>
</evidence>
<keyword evidence="4" id="KW-0645">Protease</keyword>
<dbReference type="SMART" id="SM00008">
    <property type="entry name" value="HormR"/>
    <property type="match status" value="1"/>
</dbReference>
<dbReference type="Pfam" id="PF04258">
    <property type="entry name" value="Peptidase_A22B"/>
    <property type="match status" value="1"/>
</dbReference>
<dbReference type="Pfam" id="PF02793">
    <property type="entry name" value="HRM"/>
    <property type="match status" value="1"/>
</dbReference>
<dbReference type="GO" id="GO:0042500">
    <property type="term" value="F:aspartic endopeptidase activity, intramembrane cleaving"/>
    <property type="evidence" value="ECO:0007669"/>
    <property type="project" value="InterPro"/>
</dbReference>
<evidence type="ECO:0000259" key="25">
    <source>
        <dbReference type="PROSITE" id="PS50261"/>
    </source>
</evidence>
<feature type="transmembrane region" description="Helical" evidence="22">
    <location>
        <begin position="873"/>
        <end position="891"/>
    </location>
</feature>
<dbReference type="InterPro" id="IPR007369">
    <property type="entry name" value="Peptidase_A22B_SPP"/>
</dbReference>
<evidence type="ECO:0000256" key="2">
    <source>
        <dbReference type="ARBA" id="ARBA00006859"/>
    </source>
</evidence>
<evidence type="ECO:0000256" key="18">
    <source>
        <dbReference type="ARBA" id="ARBA00061892"/>
    </source>
</evidence>
<dbReference type="Gene3D" id="1.20.1070.10">
    <property type="entry name" value="Rhodopsin 7-helix transmembrane proteins"/>
    <property type="match status" value="1"/>
</dbReference>
<evidence type="ECO:0000256" key="10">
    <source>
        <dbReference type="ARBA" id="ARBA00023040"/>
    </source>
</evidence>
<evidence type="ECO:0000256" key="8">
    <source>
        <dbReference type="ARBA" id="ARBA00022824"/>
    </source>
</evidence>
<feature type="region of interest" description="Disordered" evidence="21">
    <location>
        <begin position="498"/>
        <end position="520"/>
    </location>
</feature>
<feature type="transmembrane region" description="Helical" evidence="22">
    <location>
        <begin position="618"/>
        <end position="638"/>
    </location>
</feature>
<comment type="similarity">
    <text evidence="2">Belongs to the peptidase A22B family.</text>
</comment>
<keyword evidence="13" id="KW-0325">Glycoprotein</keyword>
<feature type="signal peptide" evidence="23">
    <location>
        <begin position="1"/>
        <end position="23"/>
    </location>
</feature>
<dbReference type="PROSITE" id="PS50261">
    <property type="entry name" value="G_PROTEIN_RECEP_F2_4"/>
    <property type="match status" value="1"/>
</dbReference>
<evidence type="ECO:0000256" key="23">
    <source>
        <dbReference type="SAM" id="SignalP"/>
    </source>
</evidence>
<feature type="transmembrane region" description="Helical" evidence="22">
    <location>
        <begin position="343"/>
        <end position="363"/>
    </location>
</feature>
<evidence type="ECO:0000256" key="9">
    <source>
        <dbReference type="ARBA" id="ARBA00022989"/>
    </source>
</evidence>
<feature type="transmembrane region" description="Helical" evidence="22">
    <location>
        <begin position="375"/>
        <end position="397"/>
    </location>
</feature>
<dbReference type="SMART" id="SM00730">
    <property type="entry name" value="PSN"/>
    <property type="match status" value="1"/>
</dbReference>
<dbReference type="InterPro" id="IPR003052">
    <property type="entry name" value="GPCR_2_CRF1_rcpt"/>
</dbReference>
<dbReference type="Proteomes" id="UP000322234">
    <property type="component" value="Unassembled WGS sequence"/>
</dbReference>
<feature type="transmembrane region" description="Helical" evidence="22">
    <location>
        <begin position="301"/>
        <end position="322"/>
    </location>
</feature>
<dbReference type="Gene3D" id="4.10.1240.10">
    <property type="entry name" value="GPCR, family 2, extracellular hormone receptor domain"/>
    <property type="match status" value="1"/>
</dbReference>
<dbReference type="GO" id="GO:0032870">
    <property type="term" value="P:cellular response to hormone stimulus"/>
    <property type="evidence" value="ECO:0007669"/>
    <property type="project" value="UniProtKB-ARBA"/>
</dbReference>
<comment type="function">
    <text evidence="16">Sperm-specific intramembrane-cleaving aspartic protease (I-CLiP) that cleaves distinct tail-anchored proteins and SNARE proteins. In elongated spermatids, modulates intracellular Ca(2+) homeostasis by controlling PLN abundance through proteolytic cleavage. During spermatogenesis, processes SNARE proteins and impacts vesicular trafficking which supports compartmental reorganization in maturating spermatids and may play a role in formation of the acrosome.</text>
</comment>
<evidence type="ECO:0000256" key="6">
    <source>
        <dbReference type="ARBA" id="ARBA00022729"/>
    </source>
</evidence>
<feature type="transmembrane region" description="Helical" evidence="22">
    <location>
        <begin position="234"/>
        <end position="253"/>
    </location>
</feature>
<evidence type="ECO:0000256" key="11">
    <source>
        <dbReference type="ARBA" id="ARBA00023136"/>
    </source>
</evidence>
<dbReference type="PANTHER" id="PTHR12174:SF38">
    <property type="entry name" value="SIGNAL PEPTIDE PEPTIDASE-LIKE 2C"/>
    <property type="match status" value="1"/>
</dbReference>
<evidence type="ECO:0000256" key="21">
    <source>
        <dbReference type="SAM" id="MobiDB-lite"/>
    </source>
</evidence>
<keyword evidence="14" id="KW-0807">Transducer</keyword>
<dbReference type="GO" id="GO:0098554">
    <property type="term" value="C:cytoplasmic side of endoplasmic reticulum membrane"/>
    <property type="evidence" value="ECO:0007669"/>
    <property type="project" value="TreeGrafter"/>
</dbReference>
<feature type="domain" description="G-protein coupled receptors family 2 profile 2" evidence="25">
    <location>
        <begin position="119"/>
        <end position="398"/>
    </location>
</feature>
<dbReference type="GO" id="GO:0004930">
    <property type="term" value="F:G protein-coupled receptor activity"/>
    <property type="evidence" value="ECO:0007669"/>
    <property type="project" value="UniProtKB-KW"/>
</dbReference>
<feature type="transmembrane region" description="Helical" evidence="22">
    <location>
        <begin position="709"/>
        <end position="733"/>
    </location>
</feature>
<dbReference type="PANTHER" id="PTHR12174">
    <property type="entry name" value="SIGNAL PEPTIDE PEPTIDASE"/>
    <property type="match status" value="1"/>
</dbReference>
<comment type="function">
    <text evidence="1">G-protein coupled receptor for CRH (corticotropin-releasing factor) and UCN (urocortin). Has high affinity for CRH and UCN. Ligand binding causes a conformation change that triggers signaling via guanine nucleotide-binding proteins (G proteins) and down-stream effectors, such as adenylate cyclase. Promotes the activation of adenylate cyclase, leading to increased intracellular cAMP levels. Inhibits the activity of the calcium channel CACNA1H. Required for normal embryonic development of the adrenal gland and for normal hormonal responses to stress. Plays a role in the response to anxiogenic stimuli.</text>
</comment>
<keyword evidence="10" id="KW-0297">G-protein coupled receptor</keyword>
<evidence type="ECO:0000256" key="3">
    <source>
        <dbReference type="ARBA" id="ARBA00021828"/>
    </source>
</evidence>
<evidence type="ECO:0000256" key="22">
    <source>
        <dbReference type="SAM" id="Phobius"/>
    </source>
</evidence>
<organism evidence="26 27">
    <name type="scientific">Bos mutus</name>
    <name type="common">wild yak</name>
    <dbReference type="NCBI Taxonomy" id="72004"/>
    <lineage>
        <taxon>Eukaryota</taxon>
        <taxon>Metazoa</taxon>
        <taxon>Chordata</taxon>
        <taxon>Craniata</taxon>
        <taxon>Vertebrata</taxon>
        <taxon>Euteleostomi</taxon>
        <taxon>Mammalia</taxon>
        <taxon>Eutheria</taxon>
        <taxon>Laurasiatheria</taxon>
        <taxon>Artiodactyla</taxon>
        <taxon>Ruminantia</taxon>
        <taxon>Pecora</taxon>
        <taxon>Bovidae</taxon>
        <taxon>Bovinae</taxon>
        <taxon>Bos</taxon>
    </lineage>
</organism>
<dbReference type="GO" id="GO:0007166">
    <property type="term" value="P:cell surface receptor signaling pathway"/>
    <property type="evidence" value="ECO:0007669"/>
    <property type="project" value="InterPro"/>
</dbReference>
<reference evidence="26" key="1">
    <citation type="submission" date="2019-10" db="EMBL/GenBank/DDBJ databases">
        <title>The sequence and de novo assembly of the wild yak genome.</title>
        <authorList>
            <person name="Liu Y."/>
        </authorList>
    </citation>
    <scope>NUCLEOTIDE SEQUENCE [LARGE SCALE GENOMIC DNA]</scope>
    <source>
        <strain evidence="26">WY2019</strain>
    </source>
</reference>
<evidence type="ECO:0000256" key="7">
    <source>
        <dbReference type="ARBA" id="ARBA00022801"/>
    </source>
</evidence>
<feature type="region of interest" description="Disordered" evidence="21">
    <location>
        <begin position="1014"/>
        <end position="1060"/>
    </location>
</feature>
<dbReference type="Gene3D" id="3.50.30.30">
    <property type="match status" value="1"/>
</dbReference>
<comment type="function">
    <text evidence="15">In round spermatids, acts as a scaffold protein supporting FREY1 in IZUMO1 recruitment at the endoplasmic reticulum membrane and coordination of IZUMO1 complex assembly. Stabilizes FREY1 at the endoplasmic reticulum membrane through interaction. May recruit IZUMO1 interaction partners.</text>
</comment>
<evidence type="ECO:0000256" key="5">
    <source>
        <dbReference type="ARBA" id="ARBA00022692"/>
    </source>
</evidence>
<dbReference type="InterPro" id="IPR003137">
    <property type="entry name" value="PA_domain"/>
</dbReference>
<dbReference type="GO" id="GO:0098553">
    <property type="term" value="C:lumenal side of endoplasmic reticulum membrane"/>
    <property type="evidence" value="ECO:0007669"/>
    <property type="project" value="TreeGrafter"/>
</dbReference>
<evidence type="ECO:0000256" key="13">
    <source>
        <dbReference type="ARBA" id="ARBA00023180"/>
    </source>
</evidence>
<evidence type="ECO:0000256" key="12">
    <source>
        <dbReference type="ARBA" id="ARBA00023170"/>
    </source>
</evidence>
<comment type="subunit">
    <text evidence="18">Interacts (via active sites) with FREY; the interaction stabilizes FREY1 protein and inhibits SPPL2C proteolytic activity.</text>
</comment>
<dbReference type="PRINTS" id="PR00249">
    <property type="entry name" value="GPCRSECRETIN"/>
</dbReference>
<evidence type="ECO:0000259" key="24">
    <source>
        <dbReference type="PROSITE" id="PS50227"/>
    </source>
</evidence>
<protein>
    <recommendedName>
        <fullName evidence="3">Corticotropin-releasing factor receptor 1</fullName>
    </recommendedName>
    <alternativeName>
        <fullName evidence="20">Intramembrane protease 5</fullName>
    </alternativeName>
    <alternativeName>
        <fullName evidence="19">Signal peptide peptidase-like 2C</fullName>
    </alternativeName>
</protein>
<dbReference type="FunFam" id="4.10.1240.10:FF:000007">
    <property type="entry name" value="Corticotropin-releasing factor receptor 1"/>
    <property type="match status" value="1"/>
</dbReference>
<evidence type="ECO:0000256" key="1">
    <source>
        <dbReference type="ARBA" id="ARBA00001996"/>
    </source>
</evidence>
<keyword evidence="9 22" id="KW-1133">Transmembrane helix</keyword>
<feature type="chain" id="PRO_5025515114" description="Corticotropin-releasing factor receptor 1" evidence="23">
    <location>
        <begin position="24"/>
        <end position="1121"/>
    </location>
</feature>
<sequence>MGRCPQLRLVKALLLLGLNSISASLQDQHCESLSVASNVSGLHCNASVDLIGTCWPQSPAGQLVVRPCPAYFYGVRYNTTNNGYRECLANGTWAARVNYSECQEILSEEKKSKVHYHIAVIINYLGHCISLAALLMAFVLFLRLRGMPVGEGHSSWQAAPGPFSAGHVASSVPELRSIRCLRNIIHWNLISAFILRNATWFVVQLTMSPEVHQSNVGWCRLVTAAYNYFHVTNFFWMFGEGCYLHTAIVLTYSTDRLRKWMFICIGWGVPFPIIVAWAIGKLYYDNEKCWFGKRPGVYTDYIYQGPMILVLLINFIFLFNIVRILMTKLRASTTSETIQYRKAVKATLVLLPLLGITYMLFFVNPGEDEVSRVVFIYFNSFLESFQGFFVSVFYCFLNSEVRSAIRKRWHRWQDKHSIRARVARAMSIPTSPTRVSFHSIKQSTAVTTAQGEYGVVHVVSDNWSKDYCILFRSDYVTLPRDLQHAPLLPLHDGTGASWCPGQDSSHQAHPAHPDGSASQRPLHRTTAMVMRGNCSFYDKGWLAQGRGAHGLLIVSRVSDQQCSDITPAAQNPHKPLPDLTIPVAVLRYTDMLDILSHTHGGNRVHVALYAPPEPILDYNMVVIFLLAVGTVAVGGYWAGVTEADRLQRRRARGGGGPGGHPPQRALAARQGPEEDDEDSPVDFTPAMTGAVVTMSCSIMLLLYFFYDCFVYIMIAIFGLGAGTGLYSCLVPVVRHLPVWQDQWLLPGRRACLQLPLLLLAGLCLVVTVLWVAYRNEDRWAWLLQDTLGVAYCLFVLRRMRLPTLKSCASFLLALLVFDVFFVFITPLLTRTGESIMVGVASGPADSLSHERLPMVLKVPRLSFSALTLCDQPFSILGFGDIVVPGFLVAYCHRFDVQIHSRQVYFVACTAAYAVGLLVTFFAMALMQMGQPALLYLVSSTLLTSLAVAACRQELTLFWTGQVRGKALTRPVPGLCGAPSVGSEQKQEHAADIHRAFELEGATISTLARDLDSSLGEGTAETVTISEDGAASPEGYSDSSEGWSDANLEPDDLSSTPSGVSEELLPLMPMAMLIPLRPPPSELGHIQAQAQAQAHEASLSWTGFHKRKGLKVKKSMLTQDPL</sequence>